<dbReference type="InterPro" id="IPR003723">
    <property type="entry name" value="Precorrin-6x_reduct"/>
</dbReference>
<comment type="caution">
    <text evidence="4">The sequence shown here is derived from an EMBL/GenBank/DDBJ whole genome shotgun (WGS) entry which is preliminary data.</text>
</comment>
<protein>
    <submittedName>
        <fullName evidence="4">Cobalt-precorrin-6A reductase</fullName>
        <ecNumber evidence="4">1.3.1.106</ecNumber>
    </submittedName>
</protein>
<dbReference type="Proteomes" id="UP001244297">
    <property type="component" value="Unassembled WGS sequence"/>
</dbReference>
<reference evidence="5" key="1">
    <citation type="journal article" date="2019" name="Int. J. Syst. Evol. Microbiol.">
        <title>The Global Catalogue of Microorganisms (GCM) 10K type strain sequencing project: providing services to taxonomists for standard genome sequencing and annotation.</title>
        <authorList>
            <consortium name="The Broad Institute Genomics Platform"/>
            <consortium name="The Broad Institute Genome Sequencing Center for Infectious Disease"/>
            <person name="Wu L."/>
            <person name="Ma J."/>
        </authorList>
    </citation>
    <scope>NUCLEOTIDE SEQUENCE [LARGE SCALE GENOMIC DNA]</scope>
    <source>
        <strain evidence="5">CECT 7806</strain>
    </source>
</reference>
<dbReference type="RefSeq" id="WP_238285208.1">
    <property type="nucleotide sequence ID" value="NZ_BPQS01000002.1"/>
</dbReference>
<gene>
    <name evidence="4" type="ORF">QWZ18_16755</name>
</gene>
<sequence>MTRRAERILILGGTGEASALARALAGRADLSVVLSLAGRTAAPKVEPVPTRVGGFGGAEGLALYLNAEGITGLVDATHPFAATISGNAARASARAGVPLLAIRRPAWSPVPGDLWTEVDTMGDAVVALGQRARRVFLTIGRQEAAAFSDAPQHAYLARTVEPIRAVLRVPHLTTIEARGPFDAAAEAALMREAGIDVLVSKNSGGGATYGKIAAARALGIPVIMVRRPPKLDVPSVPDAAAALRWLDAGDHAAPSTLRAV</sequence>
<dbReference type="PROSITE" id="PS51014">
    <property type="entry name" value="COBK_CBIJ"/>
    <property type="match status" value="1"/>
</dbReference>
<comment type="pathway">
    <text evidence="1">Cofactor biosynthesis; adenosylcobalamin biosynthesis.</text>
</comment>
<evidence type="ECO:0000256" key="1">
    <source>
        <dbReference type="ARBA" id="ARBA00004953"/>
    </source>
</evidence>
<dbReference type="EMBL" id="JAUFPT010000058">
    <property type="protein sequence ID" value="MDN3572268.1"/>
    <property type="molecule type" value="Genomic_DNA"/>
</dbReference>
<keyword evidence="3 4" id="KW-0560">Oxidoreductase</keyword>
<evidence type="ECO:0000313" key="5">
    <source>
        <dbReference type="Proteomes" id="UP001244297"/>
    </source>
</evidence>
<accession>A0ABT8AQZ6</accession>
<dbReference type="PANTHER" id="PTHR36925">
    <property type="entry name" value="COBALT-PRECORRIN-6A REDUCTASE"/>
    <property type="match status" value="1"/>
</dbReference>
<evidence type="ECO:0000313" key="4">
    <source>
        <dbReference type="EMBL" id="MDN3572268.1"/>
    </source>
</evidence>
<dbReference type="Pfam" id="PF02571">
    <property type="entry name" value="CbiJ"/>
    <property type="match status" value="1"/>
</dbReference>
<dbReference type="NCBIfam" id="TIGR00715">
    <property type="entry name" value="precor6x_red"/>
    <property type="match status" value="1"/>
</dbReference>
<dbReference type="GO" id="GO:0016491">
    <property type="term" value="F:oxidoreductase activity"/>
    <property type="evidence" value="ECO:0007669"/>
    <property type="project" value="UniProtKB-KW"/>
</dbReference>
<evidence type="ECO:0000256" key="2">
    <source>
        <dbReference type="ARBA" id="ARBA00022573"/>
    </source>
</evidence>
<proteinExistence type="predicted"/>
<dbReference type="NCBIfam" id="NF005968">
    <property type="entry name" value="PRK08057.1-2"/>
    <property type="match status" value="1"/>
</dbReference>
<dbReference type="PANTHER" id="PTHR36925:SF1">
    <property type="entry name" value="COBALT-PRECORRIN-6A REDUCTASE"/>
    <property type="match status" value="1"/>
</dbReference>
<evidence type="ECO:0000256" key="3">
    <source>
        <dbReference type="ARBA" id="ARBA00023002"/>
    </source>
</evidence>
<name>A0ABT8AQZ6_9HYPH</name>
<dbReference type="EC" id="1.3.1.106" evidence="4"/>
<organism evidence="4 5">
    <name type="scientific">Methylobacterium longum</name>
    <dbReference type="NCBI Taxonomy" id="767694"/>
    <lineage>
        <taxon>Bacteria</taxon>
        <taxon>Pseudomonadati</taxon>
        <taxon>Pseudomonadota</taxon>
        <taxon>Alphaproteobacteria</taxon>
        <taxon>Hyphomicrobiales</taxon>
        <taxon>Methylobacteriaceae</taxon>
        <taxon>Methylobacterium</taxon>
    </lineage>
</organism>
<keyword evidence="2" id="KW-0169">Cobalamin biosynthesis</keyword>
<keyword evidence="5" id="KW-1185">Reference proteome</keyword>